<dbReference type="GO" id="GO:0004519">
    <property type="term" value="F:endonuclease activity"/>
    <property type="evidence" value="ECO:0007669"/>
    <property type="project" value="UniProtKB-KW"/>
</dbReference>
<organism evidence="7">
    <name type="scientific">candidate division WOR-3 bacterium</name>
    <dbReference type="NCBI Taxonomy" id="2052148"/>
    <lineage>
        <taxon>Bacteria</taxon>
        <taxon>Bacteria division WOR-3</taxon>
    </lineage>
</organism>
<dbReference type="FunFam" id="3.30.565.10:FF:000003">
    <property type="entry name" value="DNA mismatch repair endonuclease MutL"/>
    <property type="match status" value="1"/>
</dbReference>
<dbReference type="GO" id="GO:0005524">
    <property type="term" value="F:ATP binding"/>
    <property type="evidence" value="ECO:0007669"/>
    <property type="project" value="InterPro"/>
</dbReference>
<dbReference type="Pfam" id="PF01119">
    <property type="entry name" value="DNA_mis_repair"/>
    <property type="match status" value="1"/>
</dbReference>
<evidence type="ECO:0000256" key="1">
    <source>
        <dbReference type="ARBA" id="ARBA00006082"/>
    </source>
</evidence>
<dbReference type="SUPFAM" id="SSF118116">
    <property type="entry name" value="DNA mismatch repair protein MutL"/>
    <property type="match status" value="1"/>
</dbReference>
<keyword evidence="2 4" id="KW-0227">DNA damage</keyword>
<evidence type="ECO:0000313" key="7">
    <source>
        <dbReference type="EMBL" id="HGW91445.1"/>
    </source>
</evidence>
<dbReference type="InterPro" id="IPR042120">
    <property type="entry name" value="MutL_C_dimsub"/>
</dbReference>
<dbReference type="Gene3D" id="3.30.230.10">
    <property type="match status" value="1"/>
</dbReference>
<dbReference type="SUPFAM" id="SSF54211">
    <property type="entry name" value="Ribosomal protein S5 domain 2-like"/>
    <property type="match status" value="1"/>
</dbReference>
<dbReference type="HAMAP" id="MF_00149">
    <property type="entry name" value="DNA_mis_repair"/>
    <property type="match status" value="1"/>
</dbReference>
<dbReference type="InterPro" id="IPR036890">
    <property type="entry name" value="HATPase_C_sf"/>
</dbReference>
<dbReference type="AlphaFoldDB" id="A0A7C4YFB5"/>
<dbReference type="CDD" id="cd00782">
    <property type="entry name" value="MutL_Trans"/>
    <property type="match status" value="1"/>
</dbReference>
<evidence type="ECO:0000256" key="3">
    <source>
        <dbReference type="ARBA" id="ARBA00023204"/>
    </source>
</evidence>
<dbReference type="InterPro" id="IPR002099">
    <property type="entry name" value="MutL/Mlh/PMS"/>
</dbReference>
<keyword evidence="7" id="KW-0378">Hydrolase</keyword>
<dbReference type="GO" id="GO:0032300">
    <property type="term" value="C:mismatch repair complex"/>
    <property type="evidence" value="ECO:0007669"/>
    <property type="project" value="InterPro"/>
</dbReference>
<dbReference type="EMBL" id="DTHG01000032">
    <property type="protein sequence ID" value="HGW91445.1"/>
    <property type="molecule type" value="Genomic_DNA"/>
</dbReference>
<dbReference type="InterPro" id="IPR038973">
    <property type="entry name" value="MutL/Mlh/Pms-like"/>
</dbReference>
<evidence type="ECO:0000259" key="5">
    <source>
        <dbReference type="SMART" id="SM00853"/>
    </source>
</evidence>
<dbReference type="InterPro" id="IPR020568">
    <property type="entry name" value="Ribosomal_Su5_D2-typ_SF"/>
</dbReference>
<dbReference type="PANTHER" id="PTHR10073">
    <property type="entry name" value="DNA MISMATCH REPAIR PROTEIN MLH, PMS, MUTL"/>
    <property type="match status" value="1"/>
</dbReference>
<feature type="domain" description="MutL C-terminal dimerisation" evidence="5">
    <location>
        <begin position="346"/>
        <end position="479"/>
    </location>
</feature>
<dbReference type="GO" id="GO:0030983">
    <property type="term" value="F:mismatched DNA binding"/>
    <property type="evidence" value="ECO:0007669"/>
    <property type="project" value="InterPro"/>
</dbReference>
<dbReference type="SMART" id="SM00853">
    <property type="entry name" value="MutL_C"/>
    <property type="match status" value="1"/>
</dbReference>
<dbReference type="NCBIfam" id="TIGR00585">
    <property type="entry name" value="mutl"/>
    <property type="match status" value="1"/>
</dbReference>
<keyword evidence="7" id="KW-0540">Nuclease</keyword>
<dbReference type="Gene3D" id="3.30.565.10">
    <property type="entry name" value="Histidine kinase-like ATPase, C-terminal domain"/>
    <property type="match status" value="1"/>
</dbReference>
<dbReference type="InterPro" id="IPR042121">
    <property type="entry name" value="MutL_C_regsub"/>
</dbReference>
<dbReference type="PROSITE" id="PS00058">
    <property type="entry name" value="DNA_MISMATCH_REPAIR_1"/>
    <property type="match status" value="1"/>
</dbReference>
<evidence type="ECO:0000256" key="4">
    <source>
        <dbReference type="HAMAP-Rule" id="MF_00149"/>
    </source>
</evidence>
<feature type="domain" description="DNA mismatch repair protein S5" evidence="6">
    <location>
        <begin position="208"/>
        <end position="322"/>
    </location>
</feature>
<dbReference type="InterPro" id="IPR014762">
    <property type="entry name" value="DNA_mismatch_repair_CS"/>
</dbReference>
<keyword evidence="3 4" id="KW-0234">DNA repair</keyword>
<accession>A0A7C4YFB5</accession>
<dbReference type="InterPro" id="IPR013507">
    <property type="entry name" value="DNA_mismatch_S5_2-like"/>
</dbReference>
<dbReference type="GO" id="GO:0016887">
    <property type="term" value="F:ATP hydrolysis activity"/>
    <property type="evidence" value="ECO:0007669"/>
    <property type="project" value="InterPro"/>
</dbReference>
<dbReference type="SMART" id="SM01340">
    <property type="entry name" value="DNA_mis_repair"/>
    <property type="match status" value="1"/>
</dbReference>
<proteinExistence type="inferred from homology"/>
<dbReference type="SUPFAM" id="SSF55874">
    <property type="entry name" value="ATPase domain of HSP90 chaperone/DNA topoisomerase II/histidine kinase"/>
    <property type="match status" value="1"/>
</dbReference>
<name>A0A7C4YFB5_UNCW3</name>
<dbReference type="Pfam" id="PF08676">
    <property type="entry name" value="MutL_C"/>
    <property type="match status" value="1"/>
</dbReference>
<dbReference type="Gene3D" id="3.30.1370.100">
    <property type="entry name" value="MutL, C-terminal domain, regulatory subdomain"/>
    <property type="match status" value="1"/>
</dbReference>
<evidence type="ECO:0000256" key="2">
    <source>
        <dbReference type="ARBA" id="ARBA00022763"/>
    </source>
</evidence>
<comment type="caution">
    <text evidence="7">The sequence shown here is derived from an EMBL/GenBank/DDBJ whole genome shotgun (WGS) entry which is preliminary data.</text>
</comment>
<gene>
    <name evidence="4 7" type="primary">mutL</name>
    <name evidence="7" type="ORF">ENV67_02760</name>
</gene>
<dbReference type="Pfam" id="PF13589">
    <property type="entry name" value="HATPase_c_3"/>
    <property type="match status" value="1"/>
</dbReference>
<dbReference type="PANTHER" id="PTHR10073:SF12">
    <property type="entry name" value="DNA MISMATCH REPAIR PROTEIN MLH1"/>
    <property type="match status" value="1"/>
</dbReference>
<dbReference type="GO" id="GO:0006298">
    <property type="term" value="P:mismatch repair"/>
    <property type="evidence" value="ECO:0007669"/>
    <property type="project" value="UniProtKB-UniRule"/>
</dbReference>
<protein>
    <recommendedName>
        <fullName evidence="4">DNA mismatch repair protein MutL</fullName>
    </recommendedName>
</protein>
<dbReference type="CDD" id="cd16926">
    <property type="entry name" value="HATPase_MutL-MLH-PMS-like"/>
    <property type="match status" value="1"/>
</dbReference>
<reference evidence="7" key="1">
    <citation type="journal article" date="2020" name="mSystems">
        <title>Genome- and Community-Level Interaction Insights into Carbon Utilization and Element Cycling Functions of Hydrothermarchaeota in Hydrothermal Sediment.</title>
        <authorList>
            <person name="Zhou Z."/>
            <person name="Liu Y."/>
            <person name="Xu W."/>
            <person name="Pan J."/>
            <person name="Luo Z.H."/>
            <person name="Li M."/>
        </authorList>
    </citation>
    <scope>NUCLEOTIDE SEQUENCE [LARGE SCALE GENOMIC DNA]</scope>
    <source>
        <strain evidence="7">SpSt-780</strain>
    </source>
</reference>
<comment type="function">
    <text evidence="4">This protein is involved in the repair of mismatches in DNA. It is required for dam-dependent methyl-directed DNA mismatch repair. May act as a 'molecular matchmaker', a protein that promotes the formation of a stable complex between two or more DNA-binding proteins in an ATP-dependent manner without itself being part of a final effector complex.</text>
</comment>
<dbReference type="GO" id="GO:0140664">
    <property type="term" value="F:ATP-dependent DNA damage sensor activity"/>
    <property type="evidence" value="ECO:0007669"/>
    <property type="project" value="InterPro"/>
</dbReference>
<dbReference type="Gene3D" id="3.30.1540.20">
    <property type="entry name" value="MutL, C-terminal domain, dimerisation subdomain"/>
    <property type="match status" value="1"/>
</dbReference>
<comment type="similarity">
    <text evidence="1 4">Belongs to the DNA mismatch repair MutL/HexB family.</text>
</comment>
<evidence type="ECO:0000259" key="6">
    <source>
        <dbReference type="SMART" id="SM01340"/>
    </source>
</evidence>
<sequence length="522" mass="60057">MGLVRVLPEEVRKKISAGEVIERPSSVVKELVENSIDAGGTKIIIDIEDGGKKLIRVSDNGEGILKEDLNLVIQRYTTSKIYTSRDIDNIRTLGFRGEALASISSVSMIEILSRSKYEDSGKLIKAIGGEITEEKEYQRQVGTTVVVKNLFFNYPARRRFLKSQSAETRSILSEIIPRFIAYPGISFEFTSDGEKVYQLFPSTIEERISNLFGMNFLDLFEYIEEGDNNYKVFGYIQKPNVPSPKKNFLFVNRRSVWNNQINGFINSIYNLPAGERVSYILFLEIPPELVDVNIHPQKKEVLFRNEKFLFEIIGKAVEKVISSKEGYKIVLDGSTQIDLFKDRKTKFWQFHNSYIIAQTRNGIVIIDQHAAHERIIFEKLKNRNDSSVKLLNPVEIEFTPFELENIKNAEKKLNEIGFRFKIFSNNTIVVEAVPSLLEDLSPENLGNLFREISERNDNPYHKIIESIACHSAIKQGEPLTEDEISYLINELFSTERPYTCPHGRPTLFEISIEELERRFKKR</sequence>
<dbReference type="InterPro" id="IPR020667">
    <property type="entry name" value="DNA_mismatch_repair_MutL"/>
</dbReference>
<dbReference type="InterPro" id="IPR014790">
    <property type="entry name" value="MutL_C"/>
</dbReference>
<dbReference type="InterPro" id="IPR014721">
    <property type="entry name" value="Ribsml_uS5_D2-typ_fold_subgr"/>
</dbReference>
<dbReference type="InterPro" id="IPR037198">
    <property type="entry name" value="MutL_C_sf"/>
</dbReference>
<keyword evidence="7" id="KW-0255">Endonuclease</keyword>